<evidence type="ECO:0000256" key="1">
    <source>
        <dbReference type="SAM" id="MobiDB-lite"/>
    </source>
</evidence>
<dbReference type="Gene3D" id="3.30.1150.10">
    <property type="match status" value="1"/>
</dbReference>
<name>A0A6L9MIA7_9HYPH</name>
<sequence length="354" mass="37170">MKSGLIFSTALHTAVLTWGLWSLSAPEPLEVASVESMPVDLVSIEEFSESVAGARDAPIAETPTPTPTETPETLPMPAENVGDNEVDLATPPTPVQRPRPVEQAAAAQPAPAPPEPTPPEPAPEPEVAETPPPAPTPPAEVPAEAPPPEPVEADPVEQAIAEADAPPEVPPAPQNVPVPAAKPTPPRPAVAETREPERPRPAETTERAEIETPEESDFDADQIAALLNREQAAGGGARRSEEQAALGTQRTTGATLSQSELDALRGQIQRCWSPPAGVSEAGSLRISIQFRLDPSGALETVPQIVGGGGASMVERIAGEAALRAVRRCAPYNLPAEKYENWADVTVNFDPSQMF</sequence>
<accession>A0A6L9MIA7</accession>
<evidence type="ECO:0000313" key="3">
    <source>
        <dbReference type="Proteomes" id="UP000476332"/>
    </source>
</evidence>
<feature type="region of interest" description="Disordered" evidence="1">
    <location>
        <begin position="50"/>
        <end position="217"/>
    </location>
</feature>
<reference evidence="2 3" key="1">
    <citation type="submission" date="2020-01" db="EMBL/GenBank/DDBJ databases">
        <title>Genomes of bacteria type strains.</title>
        <authorList>
            <person name="Chen J."/>
            <person name="Zhu S."/>
            <person name="Chen J."/>
        </authorList>
    </citation>
    <scope>NUCLEOTIDE SEQUENCE [LARGE SCALE GENOMIC DNA]</scope>
    <source>
        <strain evidence="2 3">KCTC 52919</strain>
    </source>
</reference>
<dbReference type="PRINTS" id="PR01217">
    <property type="entry name" value="PRICHEXTENSN"/>
</dbReference>
<organism evidence="2 3">
    <name type="scientific">Aurantimonas aggregata</name>
    <dbReference type="NCBI Taxonomy" id="2047720"/>
    <lineage>
        <taxon>Bacteria</taxon>
        <taxon>Pseudomonadati</taxon>
        <taxon>Pseudomonadota</taxon>
        <taxon>Alphaproteobacteria</taxon>
        <taxon>Hyphomicrobiales</taxon>
        <taxon>Aurantimonadaceae</taxon>
        <taxon>Aurantimonas</taxon>
    </lineage>
</organism>
<gene>
    <name evidence="2" type="ORF">GTW51_10905</name>
</gene>
<evidence type="ECO:0008006" key="4">
    <source>
        <dbReference type="Google" id="ProtNLM"/>
    </source>
</evidence>
<dbReference type="AlphaFoldDB" id="A0A6L9MIA7"/>
<dbReference type="EMBL" id="JAAAMJ010000006">
    <property type="protein sequence ID" value="NDV87210.1"/>
    <property type="molecule type" value="Genomic_DNA"/>
</dbReference>
<proteinExistence type="predicted"/>
<dbReference type="RefSeq" id="WP_163043947.1">
    <property type="nucleotide sequence ID" value="NZ_JAAAMJ010000006.1"/>
</dbReference>
<dbReference type="Proteomes" id="UP000476332">
    <property type="component" value="Unassembled WGS sequence"/>
</dbReference>
<feature type="compositionally biased region" description="Pro residues" evidence="1">
    <location>
        <begin position="110"/>
        <end position="150"/>
    </location>
</feature>
<feature type="compositionally biased region" description="Low complexity" evidence="1">
    <location>
        <begin position="156"/>
        <end position="166"/>
    </location>
</feature>
<feature type="compositionally biased region" description="Low complexity" evidence="1">
    <location>
        <begin position="98"/>
        <end position="109"/>
    </location>
</feature>
<protein>
    <recommendedName>
        <fullName evidence="4">Cell envelope biogenesis protein TolA</fullName>
    </recommendedName>
</protein>
<feature type="compositionally biased region" description="Pro residues" evidence="1">
    <location>
        <begin position="167"/>
        <end position="188"/>
    </location>
</feature>
<feature type="compositionally biased region" description="Low complexity" evidence="1">
    <location>
        <begin position="57"/>
        <end position="79"/>
    </location>
</feature>
<comment type="caution">
    <text evidence="2">The sequence shown here is derived from an EMBL/GenBank/DDBJ whole genome shotgun (WGS) entry which is preliminary data.</text>
</comment>
<feature type="compositionally biased region" description="Basic and acidic residues" evidence="1">
    <location>
        <begin position="192"/>
        <end position="210"/>
    </location>
</feature>
<evidence type="ECO:0000313" key="2">
    <source>
        <dbReference type="EMBL" id="NDV87210.1"/>
    </source>
</evidence>
<keyword evidence="3" id="KW-1185">Reference proteome</keyword>
<feature type="region of interest" description="Disordered" evidence="1">
    <location>
        <begin position="231"/>
        <end position="254"/>
    </location>
</feature>